<proteinExistence type="inferred from homology"/>
<name>A0A1D8RDC9_9STRA</name>
<comment type="subunit">
    <text evidence="3 7">Part of the 50S ribosomal subunit; contacts the 5S rRNA.</text>
</comment>
<evidence type="ECO:0000256" key="4">
    <source>
        <dbReference type="ARBA" id="ARBA00022640"/>
    </source>
</evidence>
<dbReference type="FunFam" id="3.30.1440.10:FF:000001">
    <property type="entry name" value="50S ribosomal protein L5"/>
    <property type="match status" value="1"/>
</dbReference>
<reference evidence="11" key="1">
    <citation type="submission" date="2016-09" db="EMBL/GenBank/DDBJ databases">
        <title>The plastid genome of some eustigmatophyte algae harbours a bacteria-derived six-gene cluster for biosynthesis of a novel secondary metabolite.</title>
        <authorList>
            <person name="Yurchenko T."/>
            <person name="Sevcikova T."/>
            <person name="Strnad H."/>
            <person name="Butenko A."/>
            <person name="Elias M."/>
        </authorList>
    </citation>
    <scope>NUCLEOTIDE SEQUENCE</scope>
</reference>
<dbReference type="SUPFAM" id="SSF55282">
    <property type="entry name" value="RL5-like"/>
    <property type="match status" value="1"/>
</dbReference>
<dbReference type="InterPro" id="IPR020929">
    <property type="entry name" value="Ribosomal_uL5_CS"/>
</dbReference>
<dbReference type="NCBIfam" id="NF000585">
    <property type="entry name" value="PRK00010.1"/>
    <property type="match status" value="1"/>
</dbReference>
<dbReference type="GO" id="GO:0019843">
    <property type="term" value="F:rRNA binding"/>
    <property type="evidence" value="ECO:0007669"/>
    <property type="project" value="UniProtKB-UniRule"/>
</dbReference>
<evidence type="ECO:0000256" key="3">
    <source>
        <dbReference type="ARBA" id="ARBA00011505"/>
    </source>
</evidence>
<comment type="similarity">
    <text evidence="2 7 8">Belongs to the universal ribosomal protein uL5 family.</text>
</comment>
<feature type="domain" description="Large ribosomal subunit protein uL5 C-terminal" evidence="10">
    <location>
        <begin position="86"/>
        <end position="178"/>
    </location>
</feature>
<dbReference type="GO" id="GO:1990904">
    <property type="term" value="C:ribonucleoprotein complex"/>
    <property type="evidence" value="ECO:0007669"/>
    <property type="project" value="UniProtKB-KW"/>
</dbReference>
<dbReference type="PIRSF" id="PIRSF002161">
    <property type="entry name" value="Ribosomal_L5"/>
    <property type="match status" value="1"/>
</dbReference>
<dbReference type="InterPro" id="IPR020930">
    <property type="entry name" value="Ribosomal_uL5_bac-type"/>
</dbReference>
<dbReference type="PANTHER" id="PTHR11994">
    <property type="entry name" value="60S RIBOSOMAL PROTEIN L11-RELATED"/>
    <property type="match status" value="1"/>
</dbReference>
<keyword evidence="7" id="KW-0694">RNA-binding</keyword>
<keyword evidence="5 7" id="KW-0689">Ribosomal protein</keyword>
<dbReference type="AlphaFoldDB" id="A0A1D8RDC9"/>
<accession>A0A1D8RDC9</accession>
<keyword evidence="7" id="KW-0699">rRNA-binding</keyword>
<evidence type="ECO:0000259" key="10">
    <source>
        <dbReference type="Pfam" id="PF00673"/>
    </source>
</evidence>
<dbReference type="Pfam" id="PF00673">
    <property type="entry name" value="Ribosomal_L5_C"/>
    <property type="match status" value="1"/>
</dbReference>
<evidence type="ECO:0000256" key="8">
    <source>
        <dbReference type="RuleBase" id="RU003930"/>
    </source>
</evidence>
<evidence type="ECO:0000256" key="1">
    <source>
        <dbReference type="ARBA" id="ARBA00003898"/>
    </source>
</evidence>
<evidence type="ECO:0000256" key="2">
    <source>
        <dbReference type="ARBA" id="ARBA00008553"/>
    </source>
</evidence>
<dbReference type="HAMAP" id="MF_01333_B">
    <property type="entry name" value="Ribosomal_uL5_B"/>
    <property type="match status" value="1"/>
</dbReference>
<dbReference type="PROSITE" id="PS00358">
    <property type="entry name" value="RIBOSOMAL_L5"/>
    <property type="match status" value="1"/>
</dbReference>
<comment type="function">
    <text evidence="1 7">Binds 5S rRNA, forms part of the central protuberance of the 50S subunit.</text>
</comment>
<dbReference type="EMBL" id="KX839260">
    <property type="protein sequence ID" value="AOW70707.1"/>
    <property type="molecule type" value="Genomic_DNA"/>
</dbReference>
<dbReference type="Pfam" id="PF00281">
    <property type="entry name" value="Ribosomal_L5"/>
    <property type="match status" value="1"/>
</dbReference>
<evidence type="ECO:0000256" key="6">
    <source>
        <dbReference type="ARBA" id="ARBA00023274"/>
    </source>
</evidence>
<dbReference type="InterPro" id="IPR002132">
    <property type="entry name" value="Ribosomal_uL5"/>
</dbReference>
<evidence type="ECO:0000259" key="9">
    <source>
        <dbReference type="Pfam" id="PF00281"/>
    </source>
</evidence>
<keyword evidence="11" id="KW-0150">Chloroplast</keyword>
<sequence length="184" mass="21363">MTHEYKKIYQQRIKSTLKEKFKYNNDHKIPKLLKIQLNRGLGLGAQNRMVLQKTIEEVRLITGQQPIVTKAKKSIAGFKTREGMDLGVTVTLRNDLMYAFLEKLIHLVFPRIRDFRGLNPDSFDENGNYNLGIREQLVFPDIDYNMIDQSRGYNISIVTSAKTPEEGRVLLQEFGFPFRKPSNL</sequence>
<geneLocation type="chloroplast" evidence="11"/>
<protein>
    <recommendedName>
        <fullName evidence="7">Large ribosomal subunit protein uL5c</fullName>
    </recommendedName>
</protein>
<dbReference type="GO" id="GO:0009507">
    <property type="term" value="C:chloroplast"/>
    <property type="evidence" value="ECO:0007669"/>
    <property type="project" value="UniProtKB-SubCell"/>
</dbReference>
<dbReference type="InterPro" id="IPR031310">
    <property type="entry name" value="Ribosomal_uL5_N"/>
</dbReference>
<dbReference type="Gene3D" id="3.30.1440.10">
    <property type="match status" value="1"/>
</dbReference>
<organism evidence="11">
    <name type="scientific">Monodopsis sp. MarTras21</name>
    <dbReference type="NCBI Taxonomy" id="1745953"/>
    <lineage>
        <taxon>Eukaryota</taxon>
        <taxon>Sar</taxon>
        <taxon>Stramenopiles</taxon>
        <taxon>Ochrophyta</taxon>
        <taxon>Eustigmatophyceae</taxon>
        <taxon>Eustigmatales</taxon>
        <taxon>Monodopsidaceae</taxon>
        <taxon>Monodopsis</taxon>
    </lineage>
</organism>
<evidence type="ECO:0000313" key="11">
    <source>
        <dbReference type="EMBL" id="AOW70707.1"/>
    </source>
</evidence>
<evidence type="ECO:0000256" key="7">
    <source>
        <dbReference type="HAMAP-Rule" id="MF_01333"/>
    </source>
</evidence>
<dbReference type="InterPro" id="IPR031309">
    <property type="entry name" value="Ribosomal_uL5_C"/>
</dbReference>
<dbReference type="GO" id="GO:0003735">
    <property type="term" value="F:structural constituent of ribosome"/>
    <property type="evidence" value="ECO:0007669"/>
    <property type="project" value="InterPro"/>
</dbReference>
<dbReference type="InterPro" id="IPR022803">
    <property type="entry name" value="Ribosomal_uL5_dom_sf"/>
</dbReference>
<feature type="domain" description="Large ribosomal subunit protein uL5 N-terminal" evidence="9">
    <location>
        <begin position="25"/>
        <end position="81"/>
    </location>
</feature>
<gene>
    <name evidence="7 11" type="primary">rpl5</name>
</gene>
<comment type="subcellular location">
    <subcellularLocation>
        <location evidence="7">Plastid</location>
        <location evidence="7">Chloroplast</location>
    </subcellularLocation>
</comment>
<keyword evidence="4 11" id="KW-0934">Plastid</keyword>
<evidence type="ECO:0000256" key="5">
    <source>
        <dbReference type="ARBA" id="ARBA00022980"/>
    </source>
</evidence>
<keyword evidence="6 7" id="KW-0687">Ribonucleoprotein</keyword>
<dbReference type="GO" id="GO:0005840">
    <property type="term" value="C:ribosome"/>
    <property type="evidence" value="ECO:0007669"/>
    <property type="project" value="UniProtKB-KW"/>
</dbReference>
<dbReference type="GO" id="GO:0006412">
    <property type="term" value="P:translation"/>
    <property type="evidence" value="ECO:0007669"/>
    <property type="project" value="UniProtKB-UniRule"/>
</dbReference>